<dbReference type="OrthoDB" id="6931711at2759"/>
<dbReference type="AlphaFoldDB" id="A0A821R963"/>
<dbReference type="EMBL" id="CAJOBZ010000011">
    <property type="protein sequence ID" value="CAF4835677.1"/>
    <property type="molecule type" value="Genomic_DNA"/>
</dbReference>
<name>A0A821R963_9NEOP</name>
<dbReference type="Proteomes" id="UP000663880">
    <property type="component" value="Unassembled WGS sequence"/>
</dbReference>
<reference evidence="1" key="1">
    <citation type="submission" date="2021-02" db="EMBL/GenBank/DDBJ databases">
        <authorList>
            <person name="Steward A R."/>
        </authorList>
    </citation>
    <scope>NUCLEOTIDE SEQUENCE</scope>
</reference>
<keyword evidence="2" id="KW-1185">Reference proteome</keyword>
<sequence>MAVEPSKDYGTFSVHVNDLKLCKGPKRRDCCDIKAKMLNDVDLSYDIVIKEDVIPTRGKIFASLNGKNVIRFQMKKPCDHLFIKPLFQAILNVTDNCVFRKGNHHLQLNLDTVAQKYYGGMFLYGNMTFKSVFYNDACNLSCTIVQVQLVPKTNTTLTKK</sequence>
<organism evidence="1 2">
    <name type="scientific">Pieris macdunnoughi</name>
    <dbReference type="NCBI Taxonomy" id="345717"/>
    <lineage>
        <taxon>Eukaryota</taxon>
        <taxon>Metazoa</taxon>
        <taxon>Ecdysozoa</taxon>
        <taxon>Arthropoda</taxon>
        <taxon>Hexapoda</taxon>
        <taxon>Insecta</taxon>
        <taxon>Pterygota</taxon>
        <taxon>Neoptera</taxon>
        <taxon>Endopterygota</taxon>
        <taxon>Lepidoptera</taxon>
        <taxon>Glossata</taxon>
        <taxon>Ditrysia</taxon>
        <taxon>Papilionoidea</taxon>
        <taxon>Pieridae</taxon>
        <taxon>Pierinae</taxon>
        <taxon>Pieris</taxon>
    </lineage>
</organism>
<evidence type="ECO:0000313" key="2">
    <source>
        <dbReference type="Proteomes" id="UP000663880"/>
    </source>
</evidence>
<gene>
    <name evidence="1" type="ORF">PMACD_LOCUS5684</name>
</gene>
<accession>A0A821R963</accession>
<evidence type="ECO:0000313" key="1">
    <source>
        <dbReference type="EMBL" id="CAF4835677.1"/>
    </source>
</evidence>
<protein>
    <submittedName>
        <fullName evidence="1">Uncharacterized protein</fullName>
    </submittedName>
</protein>
<comment type="caution">
    <text evidence="1">The sequence shown here is derived from an EMBL/GenBank/DDBJ whole genome shotgun (WGS) entry which is preliminary data.</text>
</comment>
<proteinExistence type="predicted"/>